<sequence length="172" mass="19588">MSIAQVAQYLEEFGATESVKQYDDSLLHSIAAQPSFYRPWLANKNHALLERYVDAHALQRFAITHDPSDTIWSQKRLLIADAAMETWHQDEPPTDGELLAYLISRAVDMADIARELDLARRLQPGSFTLIWSDQTLHDQATNALGSMLLRQSLPTRFHEAIKIVQTDLPRYA</sequence>
<protein>
    <submittedName>
        <fullName evidence="1">Uncharacterized protein</fullName>
    </submittedName>
</protein>
<dbReference type="GeneID" id="20820804"/>
<dbReference type="VEuPathDB" id="FungiDB:H257_18808"/>
<gene>
    <name evidence="1" type="ORF">H257_18808</name>
</gene>
<evidence type="ECO:0000313" key="1">
    <source>
        <dbReference type="EMBL" id="ETV64279.1"/>
    </source>
</evidence>
<reference evidence="1" key="1">
    <citation type="submission" date="2013-12" db="EMBL/GenBank/DDBJ databases">
        <title>The Genome Sequence of Aphanomyces astaci APO3.</title>
        <authorList>
            <consortium name="The Broad Institute Genomics Platform"/>
            <person name="Russ C."/>
            <person name="Tyler B."/>
            <person name="van West P."/>
            <person name="Dieguez-Uribeondo J."/>
            <person name="Young S.K."/>
            <person name="Zeng Q."/>
            <person name="Gargeya S."/>
            <person name="Fitzgerald M."/>
            <person name="Abouelleil A."/>
            <person name="Alvarado L."/>
            <person name="Chapman S.B."/>
            <person name="Gainer-Dewar J."/>
            <person name="Goldberg J."/>
            <person name="Griggs A."/>
            <person name="Gujja S."/>
            <person name="Hansen M."/>
            <person name="Howarth C."/>
            <person name="Imamovic A."/>
            <person name="Ireland A."/>
            <person name="Larimer J."/>
            <person name="McCowan C."/>
            <person name="Murphy C."/>
            <person name="Pearson M."/>
            <person name="Poon T.W."/>
            <person name="Priest M."/>
            <person name="Roberts A."/>
            <person name="Saif S."/>
            <person name="Shea T."/>
            <person name="Sykes S."/>
            <person name="Wortman J."/>
            <person name="Nusbaum C."/>
            <person name="Birren B."/>
        </authorList>
    </citation>
    <scope>NUCLEOTIDE SEQUENCE [LARGE SCALE GENOMIC DNA]</scope>
    <source>
        <strain evidence="1">APO3</strain>
    </source>
</reference>
<proteinExistence type="predicted"/>
<dbReference type="EMBL" id="KI913339">
    <property type="protein sequence ID" value="ETV64279.1"/>
    <property type="molecule type" value="Genomic_DNA"/>
</dbReference>
<name>W4FBI4_APHAT</name>
<organism evidence="1">
    <name type="scientific">Aphanomyces astaci</name>
    <name type="common">Crayfish plague agent</name>
    <dbReference type="NCBI Taxonomy" id="112090"/>
    <lineage>
        <taxon>Eukaryota</taxon>
        <taxon>Sar</taxon>
        <taxon>Stramenopiles</taxon>
        <taxon>Oomycota</taxon>
        <taxon>Saprolegniomycetes</taxon>
        <taxon>Saprolegniales</taxon>
        <taxon>Verrucalvaceae</taxon>
        <taxon>Aphanomyces</taxon>
    </lineage>
</organism>
<dbReference type="RefSeq" id="XP_009846236.1">
    <property type="nucleotide sequence ID" value="XM_009847934.1"/>
</dbReference>
<dbReference type="AlphaFoldDB" id="W4FBI4"/>
<accession>W4FBI4</accession>